<name>A0A1P7WFV5_9CAUD</name>
<evidence type="ECO:0000313" key="1">
    <source>
        <dbReference type="EMBL" id="AFQ22508.1"/>
    </source>
</evidence>
<gene>
    <name evidence="1" type="ORF">PhiM1_23</name>
</gene>
<protein>
    <submittedName>
        <fullName evidence="1">Uncharacterized protein</fullName>
    </submittedName>
</protein>
<keyword evidence="2" id="KW-1185">Reference proteome</keyword>
<proteinExistence type="predicted"/>
<reference evidence="1 2" key="1">
    <citation type="journal article" date="2017" name="Appl. Environ. Microbiol.">
        <title>Bacteriophage PhiM1 of Pectobacterium evolves to escape two bifunctional Type III toxin-antitoxin and abortive infection systems through mutations in a single viral gene.</title>
        <authorList>
            <person name="Blower T.R."/>
            <person name="Chai R."/>
            <person name="Przybilski R."/>
            <person name="Chindhy S."/>
            <person name="Fang X."/>
            <person name="Kidman S.E."/>
            <person name="Tan H."/>
            <person name="Luisi B.F."/>
            <person name="Fineran P.C."/>
            <person name="Salmond G.P."/>
        </authorList>
    </citation>
    <scope>NUCLEOTIDE SEQUENCE [LARGE SCALE GENOMIC DNA]</scope>
</reference>
<accession>A0A1P7WFV5</accession>
<dbReference type="Proteomes" id="UP000224566">
    <property type="component" value="Segment"/>
</dbReference>
<organism evidence="1 2">
    <name type="scientific">Pectobacterium phage PhiM1</name>
    <dbReference type="NCBI Taxonomy" id="1211386"/>
    <lineage>
        <taxon>Viruses</taxon>
        <taxon>Duplodnaviria</taxon>
        <taxon>Heunggongvirae</taxon>
        <taxon>Uroviricota</taxon>
        <taxon>Caudoviricetes</taxon>
        <taxon>Autographivirales</taxon>
        <taxon>Autoscriptoviridae</taxon>
        <taxon>Corkvirinae</taxon>
        <taxon>Phimunavirus</taxon>
        <taxon>Phimunavirus fM1</taxon>
    </lineage>
</organism>
<dbReference type="OrthoDB" id="38272at10239"/>
<sequence length="85" mass="9795">MTKMNNKARRTARELKHLGASIQTTSLLGKVDATRDAEDATRLREMLDDVEAPIGLLEHELLKLRKRKPALYRELRDEFQMGYLG</sequence>
<dbReference type="EMBL" id="JX290549">
    <property type="protein sequence ID" value="AFQ22508.1"/>
    <property type="molecule type" value="Genomic_DNA"/>
</dbReference>
<evidence type="ECO:0000313" key="2">
    <source>
        <dbReference type="Proteomes" id="UP000224566"/>
    </source>
</evidence>